<accession>A0AAN0WDZ3</accession>
<proteinExistence type="predicted"/>
<dbReference type="Proteomes" id="UP000032024">
    <property type="component" value="Chromosome"/>
</dbReference>
<dbReference type="AlphaFoldDB" id="A0AAN0WDZ3"/>
<reference evidence="2" key="1">
    <citation type="submission" date="2015-01" db="EMBL/GenBank/DDBJ databases">
        <title>Comparative genome analysis of Bacillus coagulans HM-08, Clostridium butyricum HM-68, Bacillus subtilis HM-66 and Bacillus paralicheniformis BL-09.</title>
        <authorList>
            <person name="Zhang H."/>
        </authorList>
    </citation>
    <scope>NUCLEOTIDE SEQUENCE [LARGE SCALE GENOMIC DNA]</scope>
    <source>
        <strain evidence="2">HM-08</strain>
    </source>
</reference>
<evidence type="ECO:0000313" key="2">
    <source>
        <dbReference type="Proteomes" id="UP000032024"/>
    </source>
</evidence>
<gene>
    <name evidence="1" type="ORF">SB48_HM08orf06117</name>
</gene>
<dbReference type="EMBL" id="CP010525">
    <property type="protein sequence ID" value="AJO24643.1"/>
    <property type="molecule type" value="Genomic_DNA"/>
</dbReference>
<organism evidence="1 2">
    <name type="scientific">Heyndrickxia coagulans</name>
    <name type="common">Weizmannia coagulans</name>
    <dbReference type="NCBI Taxonomy" id="1398"/>
    <lineage>
        <taxon>Bacteria</taxon>
        <taxon>Bacillati</taxon>
        <taxon>Bacillota</taxon>
        <taxon>Bacilli</taxon>
        <taxon>Bacillales</taxon>
        <taxon>Bacillaceae</taxon>
        <taxon>Heyndrickxia</taxon>
    </lineage>
</organism>
<name>A0AAN0WDZ3_HEYCO</name>
<protein>
    <submittedName>
        <fullName evidence="1">Uncharacterized protein</fullName>
    </submittedName>
</protein>
<sequence length="40" mass="4820">MRNKNQHAACVWSPVFPELYEWWNFKKICGFQETGEIEMA</sequence>
<keyword evidence="2" id="KW-1185">Reference proteome</keyword>
<evidence type="ECO:0000313" key="1">
    <source>
        <dbReference type="EMBL" id="AJO24643.1"/>
    </source>
</evidence>